<dbReference type="Gene3D" id="3.40.50.1980">
    <property type="entry name" value="Nitrogenase molybdenum iron protein domain"/>
    <property type="match status" value="2"/>
</dbReference>
<comment type="similarity">
    <text evidence="2">Belongs to the bacterial solute-binding protein 8 family.</text>
</comment>
<accession>A0A9W5EUX3</accession>
<protein>
    <submittedName>
        <fullName evidence="8">Iron-siderophore ABC transporter substrate-binding protein</fullName>
    </submittedName>
</protein>
<dbReference type="PANTHER" id="PTHR30532">
    <property type="entry name" value="IRON III DICITRATE-BINDING PERIPLASMIC PROTEIN"/>
    <property type="match status" value="1"/>
</dbReference>
<evidence type="ECO:0000313" key="8">
    <source>
        <dbReference type="EMBL" id="MCZ8403300.1"/>
    </source>
</evidence>
<keyword evidence="4" id="KW-0410">Iron transport</keyword>
<name>A0A9W5EUX3_ALCXX</name>
<keyword evidence="5 6" id="KW-0732">Signal</keyword>
<dbReference type="AlphaFoldDB" id="A0A9W5EUX3"/>
<dbReference type="Pfam" id="PF01497">
    <property type="entry name" value="Peripla_BP_2"/>
    <property type="match status" value="1"/>
</dbReference>
<comment type="subcellular location">
    <subcellularLocation>
        <location evidence="1">Cell envelope</location>
    </subcellularLocation>
</comment>
<keyword evidence="4" id="KW-0406">Ion transport</keyword>
<evidence type="ECO:0000256" key="2">
    <source>
        <dbReference type="ARBA" id="ARBA00008814"/>
    </source>
</evidence>
<evidence type="ECO:0000256" key="3">
    <source>
        <dbReference type="ARBA" id="ARBA00022448"/>
    </source>
</evidence>
<dbReference type="SUPFAM" id="SSF53807">
    <property type="entry name" value="Helical backbone' metal receptor"/>
    <property type="match status" value="1"/>
</dbReference>
<evidence type="ECO:0000256" key="6">
    <source>
        <dbReference type="SAM" id="SignalP"/>
    </source>
</evidence>
<dbReference type="PROSITE" id="PS50983">
    <property type="entry name" value="FE_B12_PBP"/>
    <property type="match status" value="1"/>
</dbReference>
<organism evidence="8 9">
    <name type="scientific">Alcaligenes xylosoxydans xylosoxydans</name>
    <name type="common">Achromobacter xylosoxidans</name>
    <dbReference type="NCBI Taxonomy" id="85698"/>
    <lineage>
        <taxon>Bacteria</taxon>
        <taxon>Pseudomonadati</taxon>
        <taxon>Pseudomonadota</taxon>
        <taxon>Betaproteobacteria</taxon>
        <taxon>Burkholderiales</taxon>
        <taxon>Alcaligenaceae</taxon>
        <taxon>Achromobacter</taxon>
    </lineage>
</organism>
<proteinExistence type="inferred from homology"/>
<gene>
    <name evidence="8" type="ORF">O9570_17735</name>
</gene>
<sequence>MHLNLAIAARAGRRALAGLAALALAAALAACDRAPAIPEPAAGNAPEPSAAGKPAAAPPVTADTVAGFPVTLETALGPAVIPAPPKRVVALGLGADDLVLSLGVVPVGVGRADWGGDSDHYWPWVRAAIEARGQPLPERITVYPELDIEKIIALRPDVVLAPFSGVSPEAYAQLSRLVPVVGYPEQPFLTPVDTQIDLIAAALGTREAAAPLKARIHDALAQAARRYPELSGKTFAYVRADLGSGNFAAYVAGDPRVDTLSAMGLTLAPSVRGLRASAGHFAHYLGFEHADALGDADILVSWFYTPQERDRTAAMPLYASIPAVRRGAYVALSDPALVIASSSGTPLAVAWMLDRLAPRLAEAARHAGGNGAGS</sequence>
<evidence type="ECO:0000259" key="7">
    <source>
        <dbReference type="PROSITE" id="PS50983"/>
    </source>
</evidence>
<dbReference type="InterPro" id="IPR002491">
    <property type="entry name" value="ABC_transptr_periplasmic_BD"/>
</dbReference>
<feature type="signal peptide" evidence="6">
    <location>
        <begin position="1"/>
        <end position="29"/>
    </location>
</feature>
<evidence type="ECO:0000256" key="1">
    <source>
        <dbReference type="ARBA" id="ARBA00004196"/>
    </source>
</evidence>
<feature type="domain" description="Fe/B12 periplasmic-binding" evidence="7">
    <location>
        <begin position="87"/>
        <end position="364"/>
    </location>
</feature>
<keyword evidence="4" id="KW-0408">Iron</keyword>
<dbReference type="GO" id="GO:1901678">
    <property type="term" value="P:iron coordination entity transport"/>
    <property type="evidence" value="ECO:0007669"/>
    <property type="project" value="UniProtKB-ARBA"/>
</dbReference>
<dbReference type="PANTHER" id="PTHR30532:SF28">
    <property type="entry name" value="PETROBACTIN-BINDING PROTEIN YCLQ"/>
    <property type="match status" value="1"/>
</dbReference>
<keyword evidence="3" id="KW-0813">Transport</keyword>
<evidence type="ECO:0000256" key="4">
    <source>
        <dbReference type="ARBA" id="ARBA00022496"/>
    </source>
</evidence>
<evidence type="ECO:0000256" key="5">
    <source>
        <dbReference type="ARBA" id="ARBA00022729"/>
    </source>
</evidence>
<comment type="caution">
    <text evidence="8">The sequence shown here is derived from an EMBL/GenBank/DDBJ whole genome shotgun (WGS) entry which is preliminary data.</text>
</comment>
<evidence type="ECO:0000313" key="9">
    <source>
        <dbReference type="Proteomes" id="UP001141992"/>
    </source>
</evidence>
<dbReference type="EMBL" id="JAPZVI010000014">
    <property type="protein sequence ID" value="MCZ8403300.1"/>
    <property type="molecule type" value="Genomic_DNA"/>
</dbReference>
<reference evidence="8" key="1">
    <citation type="submission" date="2022-12" db="EMBL/GenBank/DDBJ databases">
        <authorList>
            <person name="Voronina O.L."/>
            <person name="Kunda M.S."/>
            <person name="Ryzhova N."/>
            <person name="Aksenova E.I."/>
        </authorList>
    </citation>
    <scope>NUCLEOTIDE SEQUENCE</scope>
    <source>
        <strain evidence="8">SCCH136:Ach223948</strain>
    </source>
</reference>
<dbReference type="InterPro" id="IPR051313">
    <property type="entry name" value="Bact_iron-sidero_bind"/>
</dbReference>
<feature type="chain" id="PRO_5040746680" evidence="6">
    <location>
        <begin position="30"/>
        <end position="374"/>
    </location>
</feature>
<dbReference type="GO" id="GO:0030288">
    <property type="term" value="C:outer membrane-bounded periplasmic space"/>
    <property type="evidence" value="ECO:0007669"/>
    <property type="project" value="TreeGrafter"/>
</dbReference>
<dbReference type="Proteomes" id="UP001141992">
    <property type="component" value="Unassembled WGS sequence"/>
</dbReference>
<dbReference type="CDD" id="cd01146">
    <property type="entry name" value="FhuD"/>
    <property type="match status" value="1"/>
</dbReference>
<dbReference type="RefSeq" id="WP_054437948.1">
    <property type="nucleotide sequence ID" value="NZ_CYTI01000004.1"/>
</dbReference>